<comment type="catalytic activity">
    <reaction evidence="7">
        <text>a peptidoglycan chain = a peptidoglycan chain with N-acetyl-1,6-anhydromuramyl-[peptide] at the reducing end + a peptidoglycan chain with N-acetylglucosamine at the non-reducing end.</text>
        <dbReference type="EC" id="4.2.2.29"/>
    </reaction>
</comment>
<keyword evidence="10" id="KW-1185">Reference proteome</keyword>
<dbReference type="Proteomes" id="UP000004691">
    <property type="component" value="Unassembled WGS sequence"/>
</dbReference>
<dbReference type="PANTHER" id="PTHR30518">
    <property type="entry name" value="ENDOLYTIC MUREIN TRANSGLYCOSYLASE"/>
    <property type="match status" value="1"/>
</dbReference>
<dbReference type="RefSeq" id="WP_006236702.1">
    <property type="nucleotide sequence ID" value="NZ_JH636049.1"/>
</dbReference>
<feature type="compositionally biased region" description="Acidic residues" evidence="8">
    <location>
        <begin position="45"/>
        <end position="61"/>
    </location>
</feature>
<dbReference type="GO" id="GO:0009252">
    <property type="term" value="P:peptidoglycan biosynthetic process"/>
    <property type="evidence" value="ECO:0007669"/>
    <property type="project" value="UniProtKB-UniRule"/>
</dbReference>
<evidence type="ECO:0000256" key="6">
    <source>
        <dbReference type="ARBA" id="ARBA00023316"/>
    </source>
</evidence>
<evidence type="ECO:0000256" key="8">
    <source>
        <dbReference type="SAM" id="MobiDB-lite"/>
    </source>
</evidence>
<reference evidence="9 10" key="1">
    <citation type="submission" date="2012-01" db="EMBL/GenBank/DDBJ databases">
        <title>Improved High-Quality Draft sequence of Saccharomonospora xinjiangensis XJ-54.</title>
        <authorList>
            <consortium name="US DOE Joint Genome Institute"/>
            <person name="Lucas S."/>
            <person name="Han J."/>
            <person name="Lapidus A."/>
            <person name="Cheng J.-F."/>
            <person name="Goodwin L."/>
            <person name="Pitluck S."/>
            <person name="Peters L."/>
            <person name="Mikhailova N."/>
            <person name="Teshima H."/>
            <person name="Detter J.C."/>
            <person name="Han C."/>
            <person name="Tapia R."/>
            <person name="Land M."/>
            <person name="Hauser L."/>
            <person name="Kyrpides N."/>
            <person name="Ivanova N."/>
            <person name="Pagani I."/>
            <person name="Brambilla E.-M."/>
            <person name="Klenk H.-P."/>
            <person name="Woyke T."/>
        </authorList>
    </citation>
    <scope>NUCLEOTIDE SEQUENCE [LARGE SCALE GENOMIC DNA]</scope>
    <source>
        <strain evidence="9 10">XJ-54</strain>
    </source>
</reference>
<comment type="subcellular location">
    <subcellularLocation>
        <location evidence="7">Cell membrane</location>
        <topology evidence="7">Single-pass membrane protein</topology>
    </subcellularLocation>
</comment>
<name>I0UXK3_9PSEU</name>
<dbReference type="EC" id="4.2.2.29" evidence="7"/>
<proteinExistence type="inferred from homology"/>
<dbReference type="PANTHER" id="PTHR30518:SF2">
    <property type="entry name" value="ENDOLYTIC MUREIN TRANSGLYCOSYLASE"/>
    <property type="match status" value="1"/>
</dbReference>
<evidence type="ECO:0000256" key="4">
    <source>
        <dbReference type="ARBA" id="ARBA00023136"/>
    </source>
</evidence>
<feature type="region of interest" description="Disordered" evidence="8">
    <location>
        <begin position="1"/>
        <end position="133"/>
    </location>
</feature>
<protein>
    <recommendedName>
        <fullName evidence="7">Endolytic murein transglycosylase</fullName>
        <ecNumber evidence="7">4.2.2.29</ecNumber>
    </recommendedName>
    <alternativeName>
        <fullName evidence="7">Peptidoglycan lytic transglycosylase</fullName>
    </alternativeName>
    <alternativeName>
        <fullName evidence="7">Peptidoglycan polymerization terminase</fullName>
    </alternativeName>
</protein>
<evidence type="ECO:0000256" key="1">
    <source>
        <dbReference type="ARBA" id="ARBA00022475"/>
    </source>
</evidence>
<dbReference type="HOGENOM" id="CLU_025574_4_1_11"/>
<comment type="similarity">
    <text evidence="7">Belongs to the transglycosylase MltG family.</text>
</comment>
<dbReference type="GO" id="GO:0071555">
    <property type="term" value="P:cell wall organization"/>
    <property type="evidence" value="ECO:0007669"/>
    <property type="project" value="UniProtKB-KW"/>
</dbReference>
<evidence type="ECO:0000256" key="3">
    <source>
        <dbReference type="ARBA" id="ARBA00022989"/>
    </source>
</evidence>
<dbReference type="InterPro" id="IPR003770">
    <property type="entry name" value="MLTG-like"/>
</dbReference>
<feature type="compositionally biased region" description="Acidic residues" evidence="8">
    <location>
        <begin position="116"/>
        <end position="126"/>
    </location>
</feature>
<accession>I0UXK3</accession>
<evidence type="ECO:0000256" key="2">
    <source>
        <dbReference type="ARBA" id="ARBA00022692"/>
    </source>
</evidence>
<dbReference type="Pfam" id="PF02618">
    <property type="entry name" value="YceG"/>
    <property type="match status" value="1"/>
</dbReference>
<feature type="transmembrane region" description="Helical" evidence="7">
    <location>
        <begin position="139"/>
        <end position="159"/>
    </location>
</feature>
<dbReference type="EMBL" id="JH636049">
    <property type="protein sequence ID" value="EID52606.1"/>
    <property type="molecule type" value="Genomic_DNA"/>
</dbReference>
<dbReference type="AlphaFoldDB" id="I0UXK3"/>
<evidence type="ECO:0000256" key="5">
    <source>
        <dbReference type="ARBA" id="ARBA00023239"/>
    </source>
</evidence>
<dbReference type="GO" id="GO:0008932">
    <property type="term" value="F:lytic endotransglycosylase activity"/>
    <property type="evidence" value="ECO:0007669"/>
    <property type="project" value="UniProtKB-UniRule"/>
</dbReference>
<evidence type="ECO:0000313" key="9">
    <source>
        <dbReference type="EMBL" id="EID52606.1"/>
    </source>
</evidence>
<feature type="compositionally biased region" description="Acidic residues" evidence="8">
    <location>
        <begin position="94"/>
        <end position="108"/>
    </location>
</feature>
<keyword evidence="1 7" id="KW-1003">Cell membrane</keyword>
<feature type="site" description="Important for catalytic activity" evidence="7">
    <location>
        <position position="388"/>
    </location>
</feature>
<feature type="compositionally biased region" description="Acidic residues" evidence="8">
    <location>
        <begin position="22"/>
        <end position="37"/>
    </location>
</feature>
<feature type="compositionally biased region" description="Basic and acidic residues" evidence="8">
    <location>
        <begin position="80"/>
        <end position="93"/>
    </location>
</feature>
<dbReference type="GO" id="GO:0005886">
    <property type="term" value="C:plasma membrane"/>
    <property type="evidence" value="ECO:0007669"/>
    <property type="project" value="UniProtKB-SubCell"/>
</dbReference>
<evidence type="ECO:0000313" key="10">
    <source>
        <dbReference type="Proteomes" id="UP000004691"/>
    </source>
</evidence>
<keyword evidence="6 7" id="KW-0961">Cell wall biogenesis/degradation</keyword>
<dbReference type="STRING" id="882086.SacxiDRAFT_0325"/>
<evidence type="ECO:0000256" key="7">
    <source>
        <dbReference type="HAMAP-Rule" id="MF_02065"/>
    </source>
</evidence>
<dbReference type="eggNOG" id="COG1559">
    <property type="taxonomic scope" value="Bacteria"/>
</dbReference>
<keyword evidence="3 7" id="KW-1133">Transmembrane helix</keyword>
<organism evidence="9 10">
    <name type="scientific">Saccharomonospora xinjiangensis XJ-54</name>
    <dbReference type="NCBI Taxonomy" id="882086"/>
    <lineage>
        <taxon>Bacteria</taxon>
        <taxon>Bacillati</taxon>
        <taxon>Actinomycetota</taxon>
        <taxon>Actinomycetes</taxon>
        <taxon>Pseudonocardiales</taxon>
        <taxon>Pseudonocardiaceae</taxon>
        <taxon>Saccharomonospora</taxon>
    </lineage>
</organism>
<dbReference type="Gene3D" id="3.30.1490.480">
    <property type="entry name" value="Endolytic murein transglycosylase"/>
    <property type="match status" value="1"/>
</dbReference>
<dbReference type="NCBIfam" id="TIGR00247">
    <property type="entry name" value="endolytic transglycosylase MltG"/>
    <property type="match status" value="1"/>
</dbReference>
<dbReference type="HAMAP" id="MF_02065">
    <property type="entry name" value="MltG"/>
    <property type="match status" value="1"/>
</dbReference>
<dbReference type="OrthoDB" id="9814591at2"/>
<feature type="compositionally biased region" description="Basic and acidic residues" evidence="8">
    <location>
        <begin position="62"/>
        <end position="73"/>
    </location>
</feature>
<keyword evidence="2 7" id="KW-0812">Transmembrane</keyword>
<keyword evidence="5 7" id="KW-0456">Lyase</keyword>
<gene>
    <name evidence="7" type="primary">mltG</name>
    <name evidence="9" type="ORF">SacxiDRAFT_0325</name>
</gene>
<keyword evidence="4 7" id="KW-0472">Membrane</keyword>
<sequence>MRRRRPSPNDGVPADDNPTEILELDEPYDDLYDEEIEGDRRGYNDYDDDDDYDDYDDDADDDGRGDADGDDSRTGNGEPGDLREGRVRTGGEHDFDDGDDFDGFDGFDGDDRAEPEYFADERDDEDAGTRREGRGRRSLKWVAAMGLLALLGAGAYFGARELLGFGYDDYEGSGEADVILHVEEGDVTSAIAAKLAELDVVASPEAFVEAGEGDERVLGIQPGYYQVKTKMSGQAAVEALVDDDARVGHLQIKAGTKLFDVTQPDDSVTPGIFTLLADASCAQLGGKETCVSAEELRKTADTADLAELGVPDWAVADAGKAPKGRKLEGLIAPGVYDVKPGGDAKELLSQVLTASATRMEAAGLPSAAGSTPYSPYQVLVIASIVEMEGVKADFTKVSSVIYNRLEIDMRLEMDSTVNYPLERPTLTTKAQEREKQTPWNTYRMTGLPQTPIGAPSLEAVEAALNPEDTDFVYFVKCEKNGLSCFNVEYADHQADRDDARARGVY</sequence>
<comment type="function">
    <text evidence="7">Functions as a peptidoglycan terminase that cleaves nascent peptidoglycan strands endolytically to terminate their elongation.</text>
</comment>